<dbReference type="EMBL" id="JAGSYN010000104">
    <property type="protein sequence ID" value="KAG7664187.1"/>
    <property type="molecule type" value="Genomic_DNA"/>
</dbReference>
<name>A0A8J5UQP4_9ASCO</name>
<dbReference type="RefSeq" id="XP_049264419.1">
    <property type="nucleotide sequence ID" value="XM_049406025.1"/>
</dbReference>
<gene>
    <name evidence="2" type="ORF">J8A68_002291</name>
</gene>
<dbReference type="InterPro" id="IPR030379">
    <property type="entry name" value="G_SEPTIN_dom"/>
</dbReference>
<sequence>MNSKSSKTHSVQYNSPGSIPIKLQVFLTPTSPNHSPTTTPIQLQKFIEDQYRTVLQEELKINRNPTLPDSRIHVALYFLRGNIKGLSVFDRLMMQHLGPRVNLVPVLAKADGMTRVECGEVKRVVLDDIEMSGIKIFKFDEGVGGEEEGHRDGDGEEVEYVRYLQSCLPFAVIGANNIEEREDGGEGKKKLVRRNKFGDIDIEDERICDFKLLKNILFGSHLQEFKDITIHNLYEQFRAQELSKQATTTTITE</sequence>
<dbReference type="Proteomes" id="UP000694255">
    <property type="component" value="Unassembled WGS sequence"/>
</dbReference>
<accession>A0A8J5UQP4</accession>
<reference evidence="2 3" key="1">
    <citation type="journal article" date="2021" name="DNA Res.">
        <title>Genome analysis of Candida subhashii reveals its hybrid nature and dual mitochondrial genome conformations.</title>
        <authorList>
            <person name="Mixao V."/>
            <person name="Hegedusova E."/>
            <person name="Saus E."/>
            <person name="Pryszcz L.P."/>
            <person name="Cillingova A."/>
            <person name="Nosek J."/>
            <person name="Gabaldon T."/>
        </authorList>
    </citation>
    <scope>NUCLEOTIDE SEQUENCE [LARGE SCALE GENOMIC DNA]</scope>
    <source>
        <strain evidence="2 3">CBS 10753</strain>
    </source>
</reference>
<proteinExistence type="predicted"/>
<dbReference type="PROSITE" id="PS51719">
    <property type="entry name" value="G_SEPTIN"/>
    <property type="match status" value="1"/>
</dbReference>
<dbReference type="AlphaFoldDB" id="A0A8J5UQP4"/>
<dbReference type="PANTHER" id="PTHR18884">
    <property type="entry name" value="SEPTIN"/>
    <property type="match status" value="1"/>
</dbReference>
<organism evidence="2 3">
    <name type="scientific">[Candida] subhashii</name>
    <dbReference type="NCBI Taxonomy" id="561895"/>
    <lineage>
        <taxon>Eukaryota</taxon>
        <taxon>Fungi</taxon>
        <taxon>Dikarya</taxon>
        <taxon>Ascomycota</taxon>
        <taxon>Saccharomycotina</taxon>
        <taxon>Pichiomycetes</taxon>
        <taxon>Debaryomycetaceae</taxon>
        <taxon>Spathaspora</taxon>
    </lineage>
</organism>
<evidence type="ECO:0000313" key="2">
    <source>
        <dbReference type="EMBL" id="KAG7664187.1"/>
    </source>
</evidence>
<dbReference type="GeneID" id="73469092"/>
<protein>
    <submittedName>
        <fullName evidence="2">SPR28</fullName>
    </submittedName>
</protein>
<evidence type="ECO:0000259" key="1">
    <source>
        <dbReference type="PROSITE" id="PS51719"/>
    </source>
</evidence>
<evidence type="ECO:0000313" key="3">
    <source>
        <dbReference type="Proteomes" id="UP000694255"/>
    </source>
</evidence>
<dbReference type="OrthoDB" id="416553at2759"/>
<comment type="caution">
    <text evidence="2">The sequence shown here is derived from an EMBL/GenBank/DDBJ whole genome shotgun (WGS) entry which is preliminary data.</text>
</comment>
<dbReference type="Pfam" id="PF00735">
    <property type="entry name" value="Septin"/>
    <property type="match status" value="1"/>
</dbReference>
<feature type="domain" description="Septin-type G" evidence="1">
    <location>
        <begin position="1"/>
        <end position="244"/>
    </location>
</feature>
<keyword evidence="3" id="KW-1185">Reference proteome</keyword>
<dbReference type="GO" id="GO:0005525">
    <property type="term" value="F:GTP binding"/>
    <property type="evidence" value="ECO:0007669"/>
    <property type="project" value="InterPro"/>
</dbReference>